<dbReference type="AlphaFoldDB" id="G9PA56"/>
<evidence type="ECO:0000313" key="3">
    <source>
        <dbReference type="Proteomes" id="UP000005426"/>
    </source>
</evidence>
<feature type="compositionally biased region" description="Polar residues" evidence="1">
    <location>
        <begin position="29"/>
        <end position="42"/>
    </location>
</feature>
<comment type="caution">
    <text evidence="2">The sequence shown here is derived from an EMBL/GenBank/DDBJ whole genome shotgun (WGS) entry which is preliminary data.</text>
</comment>
<sequence length="141" mass="14417">MGCCFSSQASNASSRHDEQGQHTAPPPQNWDSHAQTNGSNAPPASPTAEPVVIPAIDATTNEAFAHNEAVGQQSYELPRAESSSSAASDQHVILEPTVYVPPSRPSVAAELEEAAVHSPPPEPVGDGSRSASSSTSSSSSG</sequence>
<dbReference type="OMA" id="FAHNEAV"/>
<dbReference type="HOGENOM" id="CLU_1825546_0_0_1"/>
<feature type="compositionally biased region" description="Polar residues" evidence="1">
    <location>
        <begin position="70"/>
        <end position="88"/>
    </location>
</feature>
<keyword evidence="3" id="KW-1185">Reference proteome</keyword>
<evidence type="ECO:0000256" key="1">
    <source>
        <dbReference type="SAM" id="MobiDB-lite"/>
    </source>
</evidence>
<name>G9PA56_HYPAI</name>
<evidence type="ECO:0000313" key="2">
    <source>
        <dbReference type="EMBL" id="EHK39896.1"/>
    </source>
</evidence>
<feature type="compositionally biased region" description="Polar residues" evidence="1">
    <location>
        <begin position="1"/>
        <end position="13"/>
    </location>
</feature>
<feature type="compositionally biased region" description="Low complexity" evidence="1">
    <location>
        <begin position="128"/>
        <end position="141"/>
    </location>
</feature>
<reference evidence="2 3" key="1">
    <citation type="journal article" date="2011" name="Genome Biol.">
        <title>Comparative genome sequence analysis underscores mycoparasitism as the ancestral life style of Trichoderma.</title>
        <authorList>
            <person name="Kubicek C.P."/>
            <person name="Herrera-Estrella A."/>
            <person name="Seidl-Seiboth V."/>
            <person name="Martinez D.A."/>
            <person name="Druzhinina I.S."/>
            <person name="Thon M."/>
            <person name="Zeilinger S."/>
            <person name="Casas-Flores S."/>
            <person name="Horwitz B.A."/>
            <person name="Mukherjee P.K."/>
            <person name="Mukherjee M."/>
            <person name="Kredics L."/>
            <person name="Alcaraz L.D."/>
            <person name="Aerts A."/>
            <person name="Antal Z."/>
            <person name="Atanasova L."/>
            <person name="Cervantes-Badillo M.G."/>
            <person name="Challacombe J."/>
            <person name="Chertkov O."/>
            <person name="McCluskey K."/>
            <person name="Coulpier F."/>
            <person name="Deshpande N."/>
            <person name="von Doehren H."/>
            <person name="Ebbole D.J."/>
            <person name="Esquivel-Naranjo E.U."/>
            <person name="Fekete E."/>
            <person name="Flipphi M."/>
            <person name="Glaser F."/>
            <person name="Gomez-Rodriguez E.Y."/>
            <person name="Gruber S."/>
            <person name="Han C."/>
            <person name="Henrissat B."/>
            <person name="Hermosa R."/>
            <person name="Hernandez-Onate M."/>
            <person name="Karaffa L."/>
            <person name="Kosti I."/>
            <person name="Le Crom S."/>
            <person name="Lindquist E."/>
            <person name="Lucas S."/>
            <person name="Luebeck M."/>
            <person name="Luebeck P.S."/>
            <person name="Margeot A."/>
            <person name="Metz B."/>
            <person name="Misra M."/>
            <person name="Nevalainen H."/>
            <person name="Omann M."/>
            <person name="Packer N."/>
            <person name="Perrone G."/>
            <person name="Uresti-Rivera E.E."/>
            <person name="Salamov A."/>
            <person name="Schmoll M."/>
            <person name="Seiboth B."/>
            <person name="Shapiro H."/>
            <person name="Sukno S."/>
            <person name="Tamayo-Ramos J.A."/>
            <person name="Tisch D."/>
            <person name="Wiest A."/>
            <person name="Wilkinson H.H."/>
            <person name="Zhang M."/>
            <person name="Coutinho P.M."/>
            <person name="Kenerley C.M."/>
            <person name="Monte E."/>
            <person name="Baker S.E."/>
            <person name="Grigoriev I.V."/>
        </authorList>
    </citation>
    <scope>NUCLEOTIDE SEQUENCE [LARGE SCALE GENOMIC DNA]</scope>
    <source>
        <strain evidence="3">ATCC 20476 / IMI 206040</strain>
    </source>
</reference>
<dbReference type="Proteomes" id="UP000005426">
    <property type="component" value="Unassembled WGS sequence"/>
</dbReference>
<feature type="region of interest" description="Disordered" evidence="1">
    <location>
        <begin position="69"/>
        <end position="90"/>
    </location>
</feature>
<organism evidence="2 3">
    <name type="scientific">Hypocrea atroviridis (strain ATCC 20476 / IMI 206040)</name>
    <name type="common">Trichoderma atroviride</name>
    <dbReference type="NCBI Taxonomy" id="452589"/>
    <lineage>
        <taxon>Eukaryota</taxon>
        <taxon>Fungi</taxon>
        <taxon>Dikarya</taxon>
        <taxon>Ascomycota</taxon>
        <taxon>Pezizomycotina</taxon>
        <taxon>Sordariomycetes</taxon>
        <taxon>Hypocreomycetidae</taxon>
        <taxon>Hypocreales</taxon>
        <taxon>Hypocreaceae</taxon>
        <taxon>Trichoderma</taxon>
    </lineage>
</organism>
<dbReference type="EMBL" id="ABDG02000028">
    <property type="protein sequence ID" value="EHK39896.1"/>
    <property type="molecule type" value="Genomic_DNA"/>
</dbReference>
<feature type="region of interest" description="Disordered" evidence="1">
    <location>
        <begin position="109"/>
        <end position="141"/>
    </location>
</feature>
<protein>
    <submittedName>
        <fullName evidence="2">Uncharacterized protein</fullName>
    </submittedName>
</protein>
<accession>G9PA56</accession>
<proteinExistence type="predicted"/>
<feature type="region of interest" description="Disordered" evidence="1">
    <location>
        <begin position="1"/>
        <end position="52"/>
    </location>
</feature>
<gene>
    <name evidence="2" type="ORF">TRIATDRAFT_287641</name>
</gene>
<dbReference type="OrthoDB" id="4896775at2759"/>
<dbReference type="eggNOG" id="ENOG502T39Z">
    <property type="taxonomic scope" value="Eukaryota"/>
</dbReference>